<evidence type="ECO:0000313" key="4">
    <source>
        <dbReference type="Proteomes" id="UP001362999"/>
    </source>
</evidence>
<reference evidence="3 4" key="1">
    <citation type="journal article" date="2024" name="J Genomics">
        <title>Draft genome sequencing and assembly of Favolaschia claudopus CIRM-BRFM 2984 isolated from oak limbs.</title>
        <authorList>
            <person name="Navarro D."/>
            <person name="Drula E."/>
            <person name="Chaduli D."/>
            <person name="Cazenave R."/>
            <person name="Ahrendt S."/>
            <person name="Wang J."/>
            <person name="Lipzen A."/>
            <person name="Daum C."/>
            <person name="Barry K."/>
            <person name="Grigoriev I.V."/>
            <person name="Favel A."/>
            <person name="Rosso M.N."/>
            <person name="Martin F."/>
        </authorList>
    </citation>
    <scope>NUCLEOTIDE SEQUENCE [LARGE SCALE GENOMIC DNA]</scope>
    <source>
        <strain evidence="3 4">CIRM-BRFM 2984</strain>
    </source>
</reference>
<evidence type="ECO:0000313" key="3">
    <source>
        <dbReference type="EMBL" id="KAK6974461.1"/>
    </source>
</evidence>
<proteinExistence type="predicted"/>
<keyword evidence="4" id="KW-1185">Reference proteome</keyword>
<name>A0AAV9Z8K6_9AGAR</name>
<dbReference type="Proteomes" id="UP001362999">
    <property type="component" value="Unassembled WGS sequence"/>
</dbReference>
<protein>
    <submittedName>
        <fullName evidence="3">Uncharacterized protein</fullName>
    </submittedName>
</protein>
<dbReference type="EMBL" id="JAWWNJ010000184">
    <property type="protein sequence ID" value="KAK6974461.1"/>
    <property type="molecule type" value="Genomic_DNA"/>
</dbReference>
<gene>
    <name evidence="3" type="ORF">R3P38DRAFT_2584205</name>
    <name evidence="2" type="ORF">R3P38DRAFT_2584213</name>
</gene>
<sequence>MRSRIARIQTVIKTSESKFNGIDDFSFIVVSSGLHTRVNVTVQAPDAHPLAEQQAAKAKSVDLPAALVLRSKLHPLWFIRGLLYLVGTLHTRYQVSFSACALILRCLKFVMEKLLSTNNQAPLTMPTTLTTAFSNLEISDKFLIHPICFNCHRLFETNIATSARCDACDGALFETTSAPQPPPASSSSSKPKVRAPKPIMVSPIQLPSRGLVEFLKRPGMLSAMSSWKTRVQVPGELRCMQDGEVWKTLKGADDELFFHGPSAEDEIRVGVTLSLDWYVITSLKTKYRAENTILCGMTPGPREPTAEQLQNYLKTIVDDLIELYEHGILIESPDHPNGGLLHDPSL</sequence>
<comment type="caution">
    <text evidence="3">The sequence shown here is derived from an EMBL/GenBank/DDBJ whole genome shotgun (WGS) entry which is preliminary data.</text>
</comment>
<feature type="region of interest" description="Disordered" evidence="1">
    <location>
        <begin position="176"/>
        <end position="195"/>
    </location>
</feature>
<organism evidence="3 4">
    <name type="scientific">Favolaschia claudopus</name>
    <dbReference type="NCBI Taxonomy" id="2862362"/>
    <lineage>
        <taxon>Eukaryota</taxon>
        <taxon>Fungi</taxon>
        <taxon>Dikarya</taxon>
        <taxon>Basidiomycota</taxon>
        <taxon>Agaricomycotina</taxon>
        <taxon>Agaricomycetes</taxon>
        <taxon>Agaricomycetidae</taxon>
        <taxon>Agaricales</taxon>
        <taxon>Marasmiineae</taxon>
        <taxon>Mycenaceae</taxon>
        <taxon>Favolaschia</taxon>
    </lineage>
</organism>
<evidence type="ECO:0000256" key="1">
    <source>
        <dbReference type="SAM" id="MobiDB-lite"/>
    </source>
</evidence>
<dbReference type="AlphaFoldDB" id="A0AAV9Z8K6"/>
<dbReference type="EMBL" id="JAWWNJ010000184">
    <property type="protein sequence ID" value="KAK6974451.1"/>
    <property type="molecule type" value="Genomic_DNA"/>
</dbReference>
<accession>A0AAV9Z8K6</accession>
<evidence type="ECO:0000313" key="2">
    <source>
        <dbReference type="EMBL" id="KAK6974451.1"/>
    </source>
</evidence>